<dbReference type="Proteomes" id="UP000477543">
    <property type="component" value="Unassembled WGS sequence"/>
</dbReference>
<gene>
    <name evidence="2" type="ORF">GT020_10540</name>
</gene>
<dbReference type="RefSeq" id="WP_161449255.1">
    <property type="nucleotide sequence ID" value="NZ_WYDN01000008.1"/>
</dbReference>
<evidence type="ECO:0000313" key="3">
    <source>
        <dbReference type="Proteomes" id="UP000477543"/>
    </source>
</evidence>
<evidence type="ECO:0000256" key="1">
    <source>
        <dbReference type="SAM" id="Phobius"/>
    </source>
</evidence>
<proteinExistence type="predicted"/>
<keyword evidence="1" id="KW-0472">Membrane</keyword>
<comment type="caution">
    <text evidence="2">The sequence shown here is derived from an EMBL/GenBank/DDBJ whole genome shotgun (WGS) entry which is preliminary data.</text>
</comment>
<dbReference type="EMBL" id="WYDN01000008">
    <property type="protein sequence ID" value="NAZ16498.1"/>
    <property type="molecule type" value="Genomic_DNA"/>
</dbReference>
<accession>A0A6L9G5I8</accession>
<organism evidence="2 3">
    <name type="scientific">Glutamicibacter soli</name>
    <dbReference type="NCBI Taxonomy" id="453836"/>
    <lineage>
        <taxon>Bacteria</taxon>
        <taxon>Bacillati</taxon>
        <taxon>Actinomycetota</taxon>
        <taxon>Actinomycetes</taxon>
        <taxon>Micrococcales</taxon>
        <taxon>Micrococcaceae</taxon>
        <taxon>Glutamicibacter</taxon>
    </lineage>
</organism>
<evidence type="ECO:0000313" key="2">
    <source>
        <dbReference type="EMBL" id="NAZ16498.1"/>
    </source>
</evidence>
<name>A0A6L9G5I8_9MICC</name>
<keyword evidence="1" id="KW-1133">Transmembrane helix</keyword>
<protein>
    <submittedName>
        <fullName evidence="2">Uncharacterized protein</fullName>
    </submittedName>
</protein>
<dbReference type="AlphaFoldDB" id="A0A6L9G5I8"/>
<reference evidence="2 3" key="1">
    <citation type="submission" date="2020-01" db="EMBL/GenBank/DDBJ databases">
        <title>Glutamicibacter soli M275.</title>
        <authorList>
            <person name="Meng X."/>
        </authorList>
    </citation>
    <scope>NUCLEOTIDE SEQUENCE [LARGE SCALE GENOMIC DNA]</scope>
    <source>
        <strain evidence="2 3">M275</strain>
    </source>
</reference>
<keyword evidence="1" id="KW-0812">Transmembrane</keyword>
<sequence>MQQATDPQKNKNYETAALAGSAASILGLGAGMAFNRPGVGAVLGAGIGLLVRAWVVGRDGSGKS</sequence>
<feature type="transmembrane region" description="Helical" evidence="1">
    <location>
        <begin position="39"/>
        <end position="57"/>
    </location>
</feature>
<feature type="transmembrane region" description="Helical" evidence="1">
    <location>
        <begin position="12"/>
        <end position="33"/>
    </location>
</feature>